<dbReference type="RefSeq" id="WP_275226599.1">
    <property type="nucleotide sequence ID" value="NZ_JARESE010000004.1"/>
</dbReference>
<gene>
    <name evidence="4" type="ORF">PYV00_02080</name>
</gene>
<dbReference type="Proteomes" id="UP001216253">
    <property type="component" value="Unassembled WGS sequence"/>
</dbReference>
<keyword evidence="2" id="KW-1133">Transmembrane helix</keyword>
<evidence type="ECO:0000256" key="1">
    <source>
        <dbReference type="SAM" id="MobiDB-lite"/>
    </source>
</evidence>
<organism evidence="4 5">
    <name type="scientific">Novosphingobium album</name>
    <name type="common">ex Liu et al. 2023</name>
    <dbReference type="NCBI Taxonomy" id="3031130"/>
    <lineage>
        <taxon>Bacteria</taxon>
        <taxon>Pseudomonadati</taxon>
        <taxon>Pseudomonadota</taxon>
        <taxon>Alphaproteobacteria</taxon>
        <taxon>Sphingomonadales</taxon>
        <taxon>Sphingomonadaceae</taxon>
        <taxon>Novosphingobium</taxon>
    </lineage>
</organism>
<dbReference type="Pfam" id="PF09977">
    <property type="entry name" value="Tad_C"/>
    <property type="match status" value="1"/>
</dbReference>
<keyword evidence="2" id="KW-0472">Membrane</keyword>
<reference evidence="4 5" key="1">
    <citation type="submission" date="2023-03" db="EMBL/GenBank/DDBJ databases">
        <title>NovoSphingobium album sp. nov. isolated from polycyclic aromatic hydrocarbons- and heavy-metal polluted soil.</title>
        <authorList>
            <person name="Liu Z."/>
            <person name="Wang K."/>
        </authorList>
    </citation>
    <scope>NUCLEOTIDE SEQUENCE [LARGE SCALE GENOMIC DNA]</scope>
    <source>
        <strain evidence="4 5">H3SJ31-1</strain>
    </source>
</reference>
<comment type="caution">
    <text evidence="4">The sequence shown here is derived from an EMBL/GenBank/DDBJ whole genome shotgun (WGS) entry which is preliminary data.</text>
</comment>
<evidence type="ECO:0000313" key="4">
    <source>
        <dbReference type="EMBL" id="MDE8650505.1"/>
    </source>
</evidence>
<protein>
    <submittedName>
        <fullName evidence="4">TadG family pilus assembly protein</fullName>
    </submittedName>
</protein>
<keyword evidence="2" id="KW-0812">Transmembrane</keyword>
<dbReference type="InterPro" id="IPR018705">
    <property type="entry name" value="DUF2134_membrane"/>
</dbReference>
<feature type="region of interest" description="Disordered" evidence="1">
    <location>
        <begin position="511"/>
        <end position="532"/>
    </location>
</feature>
<evidence type="ECO:0000256" key="2">
    <source>
        <dbReference type="SAM" id="Phobius"/>
    </source>
</evidence>
<proteinExistence type="predicted"/>
<sequence length="632" mass="64025">MPTLPLPVPVRAVRVRRRGRKRGRPGAWVRALRARLRALARDEGAAVGPMIAVLAVSLLAVGGLALDVGLFYVGNRDLRAATEAAALAAAMDPANAQARARGYLTSNGYDPGVLQSVTTGRYCADSHLAASARFDTSFTRCPGNGRANAVRLTTSKPSRRFLTGIMGNVLIPDLAATATAARIDEAGVAVTSGLITVTNSLVNAVNDLLGALLGIKLRLSTADIEALMGGNVDAGLFFDNLAQRTGQTGTYGELVAGTYSLQDIVLAAADATKNPATAASLRVFGTQVGAGHPVPLAGLFGLGVWQDMPVGEADARPALRAGMNAYQLIAFAVQAGNATLDLSGVVNIVSPGSTARIAAIATGPVDRPRFSFGPAGETQVGTSALRLQVLLSNIALNVPGILNTHIGDVPVLLDVAAAQAEVSAIDCLNTAEQRADTRVTVTARSGLVNAYIGTAPANAMTSPMPTITAADIGQANLLDIGVLGNLLRVTAKVRAVAQPVFGNSGSPVFGPGGAGTIGDPGQPNSPGTPASVGNGSQLGYTIGTLVGSLSSGLDVDVTLLGLCLPIVCSVDTSLIESTVLGALLPAIVTPLTGLVGSTADPLLDNVLAALGVQLGHATVWVTGARCGVPVLV</sequence>
<accession>A0ABT5WKD5</accession>
<evidence type="ECO:0000259" key="3">
    <source>
        <dbReference type="Pfam" id="PF09977"/>
    </source>
</evidence>
<feature type="domain" description="DUF2134" evidence="3">
    <location>
        <begin position="84"/>
        <end position="180"/>
    </location>
</feature>
<keyword evidence="5" id="KW-1185">Reference proteome</keyword>
<feature type="transmembrane region" description="Helical" evidence="2">
    <location>
        <begin position="51"/>
        <end position="73"/>
    </location>
</feature>
<name>A0ABT5WKD5_9SPHN</name>
<dbReference type="EMBL" id="JARESE010000004">
    <property type="protein sequence ID" value="MDE8650505.1"/>
    <property type="molecule type" value="Genomic_DNA"/>
</dbReference>
<evidence type="ECO:0000313" key="5">
    <source>
        <dbReference type="Proteomes" id="UP001216253"/>
    </source>
</evidence>